<evidence type="ECO:0000313" key="1">
    <source>
        <dbReference type="EMBL" id="KAG0286651.1"/>
    </source>
</evidence>
<accession>A0ABQ7JXF9</accession>
<comment type="caution">
    <text evidence="1">The sequence shown here is derived from an EMBL/GenBank/DDBJ whole genome shotgun (WGS) entry which is preliminary data.</text>
</comment>
<dbReference type="EMBL" id="JAAAIM010000556">
    <property type="protein sequence ID" value="KAG0286651.1"/>
    <property type="molecule type" value="Genomic_DNA"/>
</dbReference>
<gene>
    <name evidence="1" type="ORF">BGZ96_009283</name>
</gene>
<evidence type="ECO:0000313" key="2">
    <source>
        <dbReference type="Proteomes" id="UP001194696"/>
    </source>
</evidence>
<organism evidence="1 2">
    <name type="scientific">Linnemannia gamsii</name>
    <dbReference type="NCBI Taxonomy" id="64522"/>
    <lineage>
        <taxon>Eukaryota</taxon>
        <taxon>Fungi</taxon>
        <taxon>Fungi incertae sedis</taxon>
        <taxon>Mucoromycota</taxon>
        <taxon>Mortierellomycotina</taxon>
        <taxon>Mortierellomycetes</taxon>
        <taxon>Mortierellales</taxon>
        <taxon>Mortierellaceae</taxon>
        <taxon>Linnemannia</taxon>
    </lineage>
</organism>
<dbReference type="Proteomes" id="UP001194696">
    <property type="component" value="Unassembled WGS sequence"/>
</dbReference>
<name>A0ABQ7JXF9_9FUNG</name>
<protein>
    <submittedName>
        <fullName evidence="1">Uncharacterized protein</fullName>
    </submittedName>
</protein>
<reference evidence="1 2" key="1">
    <citation type="journal article" date="2020" name="Fungal Divers.">
        <title>Resolving the Mortierellaceae phylogeny through synthesis of multi-gene phylogenetics and phylogenomics.</title>
        <authorList>
            <person name="Vandepol N."/>
            <person name="Liber J."/>
            <person name="Desiro A."/>
            <person name="Na H."/>
            <person name="Kennedy M."/>
            <person name="Barry K."/>
            <person name="Grigoriev I.V."/>
            <person name="Miller A.N."/>
            <person name="O'Donnell K."/>
            <person name="Stajich J.E."/>
            <person name="Bonito G."/>
        </authorList>
    </citation>
    <scope>NUCLEOTIDE SEQUENCE [LARGE SCALE GENOMIC DNA]</scope>
    <source>
        <strain evidence="1 2">AD045</strain>
    </source>
</reference>
<sequence length="115" mass="13150">MDGRGKVSTDQTIKKVGKKAEMSVSEEVDWRASLNIERNGVSYFTALANVLHATPRGYFEHRLIAMKSKGFIIQEWEGWMGCFSQSEFQVLRDVSAKVHNLEDVARTDSFVHQWV</sequence>
<keyword evidence="2" id="KW-1185">Reference proteome</keyword>
<proteinExistence type="predicted"/>